<protein>
    <submittedName>
        <fullName evidence="2">Putative secreted protein</fullName>
    </submittedName>
</protein>
<dbReference type="EMBL" id="GEFH01001293">
    <property type="protein sequence ID" value="JAP67288.1"/>
    <property type="molecule type" value="mRNA"/>
</dbReference>
<accession>A0A131XMD2</accession>
<proteinExistence type="evidence at transcript level"/>
<feature type="signal peptide" evidence="1">
    <location>
        <begin position="1"/>
        <end position="19"/>
    </location>
</feature>
<organism evidence="2">
    <name type="scientific">Hyalomma excavatum</name>
    <dbReference type="NCBI Taxonomy" id="257692"/>
    <lineage>
        <taxon>Eukaryota</taxon>
        <taxon>Metazoa</taxon>
        <taxon>Ecdysozoa</taxon>
        <taxon>Arthropoda</taxon>
        <taxon>Chelicerata</taxon>
        <taxon>Arachnida</taxon>
        <taxon>Acari</taxon>
        <taxon>Parasitiformes</taxon>
        <taxon>Ixodida</taxon>
        <taxon>Ixodoidea</taxon>
        <taxon>Ixodidae</taxon>
        <taxon>Hyalomminae</taxon>
        <taxon>Hyalomma</taxon>
    </lineage>
</organism>
<reference evidence="2" key="1">
    <citation type="journal article" date="2017" name="Ticks Tick Borne Dis.">
        <title>An insight into the sialome of Hyalomma excavatum.</title>
        <authorList>
            <person name="Ribeiro J.M."/>
            <person name="Slovak M."/>
            <person name="Francischetti I.M."/>
        </authorList>
    </citation>
    <scope>NUCLEOTIDE SEQUENCE</scope>
    <source>
        <strain evidence="2">Samish</strain>
        <tissue evidence="2">Salivary glands</tissue>
    </source>
</reference>
<keyword evidence="1" id="KW-0732">Signal</keyword>
<sequence length="80" mass="9182">QMLLISLHIIIIMLSWAKGKSVSSARGERYRHANSGPREKKKCACSAFYQHCRCWTFRLVTDSFAVRGISIHKRKKGSDE</sequence>
<name>A0A131XMD2_9ACAR</name>
<feature type="non-terminal residue" evidence="2">
    <location>
        <position position="1"/>
    </location>
</feature>
<evidence type="ECO:0000313" key="2">
    <source>
        <dbReference type="EMBL" id="JAP67288.1"/>
    </source>
</evidence>
<feature type="chain" id="PRO_5007283988" evidence="1">
    <location>
        <begin position="20"/>
        <end position="80"/>
    </location>
</feature>
<dbReference type="AlphaFoldDB" id="A0A131XMD2"/>
<evidence type="ECO:0000256" key="1">
    <source>
        <dbReference type="SAM" id="SignalP"/>
    </source>
</evidence>